<dbReference type="InterPro" id="IPR011146">
    <property type="entry name" value="HIT-like"/>
</dbReference>
<dbReference type="InterPro" id="IPR039383">
    <property type="entry name" value="FHIT"/>
</dbReference>
<accession>A0A3B1DAT6</accession>
<dbReference type="PROSITE" id="PS51084">
    <property type="entry name" value="HIT_2"/>
    <property type="match status" value="1"/>
</dbReference>
<organism evidence="3">
    <name type="scientific">hydrothermal vent metagenome</name>
    <dbReference type="NCBI Taxonomy" id="652676"/>
    <lineage>
        <taxon>unclassified sequences</taxon>
        <taxon>metagenomes</taxon>
        <taxon>ecological metagenomes</taxon>
    </lineage>
</organism>
<protein>
    <submittedName>
        <fullName evidence="3">HIT family protein</fullName>
    </submittedName>
</protein>
<proteinExistence type="predicted"/>
<dbReference type="GO" id="GO:0003824">
    <property type="term" value="F:catalytic activity"/>
    <property type="evidence" value="ECO:0007669"/>
    <property type="project" value="InterPro"/>
</dbReference>
<dbReference type="CDD" id="cd01275">
    <property type="entry name" value="FHIT"/>
    <property type="match status" value="1"/>
</dbReference>
<dbReference type="EMBL" id="UOGL01000329">
    <property type="protein sequence ID" value="VAX39399.1"/>
    <property type="molecule type" value="Genomic_DNA"/>
</dbReference>
<dbReference type="PANTHER" id="PTHR42997:SF1">
    <property type="entry name" value="AP-4-A PHOSPHORYLASE"/>
    <property type="match status" value="1"/>
</dbReference>
<dbReference type="InterPro" id="IPR052908">
    <property type="entry name" value="AP-4-A_phosphorylase"/>
</dbReference>
<evidence type="ECO:0000256" key="1">
    <source>
        <dbReference type="ARBA" id="ARBA00022741"/>
    </source>
</evidence>
<dbReference type="AlphaFoldDB" id="A0A3B1DAT6"/>
<dbReference type="GO" id="GO:0000166">
    <property type="term" value="F:nucleotide binding"/>
    <property type="evidence" value="ECO:0007669"/>
    <property type="project" value="UniProtKB-KW"/>
</dbReference>
<dbReference type="InterPro" id="IPR036265">
    <property type="entry name" value="HIT-like_sf"/>
</dbReference>
<evidence type="ECO:0000259" key="2">
    <source>
        <dbReference type="PROSITE" id="PS51084"/>
    </source>
</evidence>
<dbReference type="Pfam" id="PF01230">
    <property type="entry name" value="HIT"/>
    <property type="match status" value="1"/>
</dbReference>
<dbReference type="Gene3D" id="3.30.428.10">
    <property type="entry name" value="HIT-like"/>
    <property type="match status" value="1"/>
</dbReference>
<sequence length="168" mass="18989">MTHDSLWAPWRLNYIKNDSSKEPPKPKNDCFLCEYRDAALSEDASNFVVQRGKRTLTVLNRYPYNNGHLLIAPLKHIATLEELDDATLLETMQVFKQMTKTLTQILNAQGYNIGLNLGEVAGAGLPGHLHWHIVPRWSGDNNFMPVVAETNVIPQSLSALYELLCENK</sequence>
<gene>
    <name evidence="3" type="ORF">MNBD_PLANCTO02-2753</name>
</gene>
<reference evidence="3" key="1">
    <citation type="submission" date="2018-06" db="EMBL/GenBank/DDBJ databases">
        <authorList>
            <person name="Zhirakovskaya E."/>
        </authorList>
    </citation>
    <scope>NUCLEOTIDE SEQUENCE</scope>
</reference>
<dbReference type="SUPFAM" id="SSF54197">
    <property type="entry name" value="HIT-like"/>
    <property type="match status" value="1"/>
</dbReference>
<dbReference type="PANTHER" id="PTHR42997">
    <property type="entry name" value="HIT FAMILY HYDROLASE"/>
    <property type="match status" value="1"/>
</dbReference>
<name>A0A3B1DAT6_9ZZZZ</name>
<evidence type="ECO:0000313" key="3">
    <source>
        <dbReference type="EMBL" id="VAX39399.1"/>
    </source>
</evidence>
<keyword evidence="1" id="KW-0547">Nucleotide-binding</keyword>
<feature type="domain" description="HIT" evidence="2">
    <location>
        <begin position="35"/>
        <end position="143"/>
    </location>
</feature>